<dbReference type="SUPFAM" id="SSF55729">
    <property type="entry name" value="Acyl-CoA N-acyltransferases (Nat)"/>
    <property type="match status" value="1"/>
</dbReference>
<dbReference type="RefSeq" id="WP_191006958.1">
    <property type="nucleotide sequence ID" value="NZ_JACXAD010000029.1"/>
</dbReference>
<evidence type="ECO:0000259" key="1">
    <source>
        <dbReference type="PROSITE" id="PS51186"/>
    </source>
</evidence>
<dbReference type="AlphaFoldDB" id="A0A927BFX7"/>
<reference evidence="2" key="1">
    <citation type="submission" date="2020-09" db="EMBL/GenBank/DDBJ databases">
        <authorList>
            <person name="Kim M.K."/>
        </authorList>
    </citation>
    <scope>NUCLEOTIDE SEQUENCE</scope>
    <source>
        <strain evidence="2">BT664</strain>
    </source>
</reference>
<accession>A0A927BFX7</accession>
<dbReference type="GO" id="GO:0016747">
    <property type="term" value="F:acyltransferase activity, transferring groups other than amino-acyl groups"/>
    <property type="evidence" value="ECO:0007669"/>
    <property type="project" value="InterPro"/>
</dbReference>
<gene>
    <name evidence="2" type="ORF">IC235_19865</name>
</gene>
<organism evidence="2 3">
    <name type="scientific">Hymenobacter montanus</name>
    <dbReference type="NCBI Taxonomy" id="2771359"/>
    <lineage>
        <taxon>Bacteria</taxon>
        <taxon>Pseudomonadati</taxon>
        <taxon>Bacteroidota</taxon>
        <taxon>Cytophagia</taxon>
        <taxon>Cytophagales</taxon>
        <taxon>Hymenobacteraceae</taxon>
        <taxon>Hymenobacter</taxon>
    </lineage>
</organism>
<sequence length="186" mass="20964">MSSSTLPSQSVPIIETRRLLMRGYRPDDYAAYLAMWQHPDYYRYLSPKPLPAEEVWKMLLRSAGHWALMGYGFWAVEEKATGQFIGTVGFADLKRNIEPPIGDAPEIGWVLAPNVHGRGYASEAVHAAIAWGMEHFGPVRTVCIIHPDNEPSLRVATKFGYREYARTTYNGDPIVMLERPQLTAVV</sequence>
<dbReference type="InterPro" id="IPR000182">
    <property type="entry name" value="GNAT_dom"/>
</dbReference>
<protein>
    <submittedName>
        <fullName evidence="2">GNAT family N-acetyltransferase</fullName>
    </submittedName>
</protein>
<evidence type="ECO:0000313" key="2">
    <source>
        <dbReference type="EMBL" id="MBD2770150.1"/>
    </source>
</evidence>
<dbReference type="Gene3D" id="3.40.630.30">
    <property type="match status" value="1"/>
</dbReference>
<keyword evidence="3" id="KW-1185">Reference proteome</keyword>
<dbReference type="InterPro" id="IPR016181">
    <property type="entry name" value="Acyl_CoA_acyltransferase"/>
</dbReference>
<dbReference type="PANTHER" id="PTHR43792">
    <property type="entry name" value="GNAT FAMILY, PUTATIVE (AFU_ORTHOLOGUE AFUA_3G00765)-RELATED-RELATED"/>
    <property type="match status" value="1"/>
</dbReference>
<dbReference type="EMBL" id="JACXAD010000029">
    <property type="protein sequence ID" value="MBD2770150.1"/>
    <property type="molecule type" value="Genomic_DNA"/>
</dbReference>
<name>A0A927BFX7_9BACT</name>
<dbReference type="PANTHER" id="PTHR43792:SF16">
    <property type="entry name" value="N-ACETYLTRANSFERASE DOMAIN-CONTAINING PROTEIN"/>
    <property type="match status" value="1"/>
</dbReference>
<evidence type="ECO:0000313" key="3">
    <source>
        <dbReference type="Proteomes" id="UP000612233"/>
    </source>
</evidence>
<dbReference type="PROSITE" id="PS51186">
    <property type="entry name" value="GNAT"/>
    <property type="match status" value="1"/>
</dbReference>
<comment type="caution">
    <text evidence="2">The sequence shown here is derived from an EMBL/GenBank/DDBJ whole genome shotgun (WGS) entry which is preliminary data.</text>
</comment>
<dbReference type="Pfam" id="PF13302">
    <property type="entry name" value="Acetyltransf_3"/>
    <property type="match status" value="1"/>
</dbReference>
<proteinExistence type="predicted"/>
<dbReference type="InterPro" id="IPR051531">
    <property type="entry name" value="N-acetyltransferase"/>
</dbReference>
<dbReference type="Proteomes" id="UP000612233">
    <property type="component" value="Unassembled WGS sequence"/>
</dbReference>
<feature type="domain" description="N-acetyltransferase" evidence="1">
    <location>
        <begin position="19"/>
        <end position="181"/>
    </location>
</feature>